<dbReference type="EMBL" id="CP003985">
    <property type="protein sequence ID" value="AGF79797.1"/>
    <property type="molecule type" value="Genomic_DNA"/>
</dbReference>
<organism evidence="2 3">
    <name type="scientific">Desulfocapsa sulfexigens (strain DSM 10523 / SB164P1)</name>
    <dbReference type="NCBI Taxonomy" id="1167006"/>
    <lineage>
        <taxon>Bacteria</taxon>
        <taxon>Pseudomonadati</taxon>
        <taxon>Thermodesulfobacteriota</taxon>
        <taxon>Desulfobulbia</taxon>
        <taxon>Desulfobulbales</taxon>
        <taxon>Desulfocapsaceae</taxon>
        <taxon>Desulfocapsa</taxon>
    </lineage>
</organism>
<dbReference type="OrthoDB" id="5432744at2"/>
<keyword evidence="1" id="KW-0472">Membrane</keyword>
<dbReference type="Gene3D" id="1.10.1130.20">
    <property type="match status" value="1"/>
</dbReference>
<dbReference type="HOGENOM" id="CLU_189784_0_0_7"/>
<dbReference type="PATRIC" id="fig|1167006.5.peg.3531"/>
<keyword evidence="1" id="KW-1133">Transmembrane helix</keyword>
<keyword evidence="3" id="KW-1185">Reference proteome</keyword>
<feature type="transmembrane region" description="Helical" evidence="1">
    <location>
        <begin position="12"/>
        <end position="30"/>
    </location>
</feature>
<reference evidence="3" key="1">
    <citation type="journal article" date="2013" name="Stand. Genomic Sci.">
        <title>Complete genome sequence of Desulfocapsa sulfexigens, a marine deltaproteobacterium specialized in disproportionating inorganic sulfur compounds.</title>
        <authorList>
            <person name="Finster K.W."/>
            <person name="Kjeldsen K.U."/>
            <person name="Kube M."/>
            <person name="Reinhardt R."/>
            <person name="Mussmann M."/>
            <person name="Amann R."/>
            <person name="Schreiber L."/>
        </authorList>
    </citation>
    <scope>NUCLEOTIDE SEQUENCE [LARGE SCALE GENOMIC DNA]</scope>
    <source>
        <strain evidence="3">DSM 10523 / SB164P1</strain>
    </source>
</reference>
<evidence type="ECO:0000313" key="2">
    <source>
        <dbReference type="EMBL" id="AGF79797.1"/>
    </source>
</evidence>
<dbReference type="eggNOG" id="ENOG5033D3K">
    <property type="taxonomic scope" value="Bacteria"/>
</dbReference>
<protein>
    <submittedName>
        <fullName evidence="2">Uncharacterized protein</fullName>
    </submittedName>
</protein>
<dbReference type="AlphaFoldDB" id="M1PDY4"/>
<dbReference type="SUPFAM" id="SSF48695">
    <property type="entry name" value="Multiheme cytochromes"/>
    <property type="match status" value="1"/>
</dbReference>
<proteinExistence type="predicted"/>
<evidence type="ECO:0000313" key="3">
    <source>
        <dbReference type="Proteomes" id="UP000011721"/>
    </source>
</evidence>
<sequence>MTPPKKNNSLLINIAFVGVAVGLLAFLLRAPEITTPKLPHDDEHERFFAMKKKTAGKICVECHSPEGVYPLPEDHPPKYRCLFCHRRD</sequence>
<accession>M1PDY4</accession>
<dbReference type="InterPro" id="IPR036280">
    <property type="entry name" value="Multihaem_cyt_sf"/>
</dbReference>
<keyword evidence="1" id="KW-0812">Transmembrane</keyword>
<dbReference type="KEGG" id="dsf:UWK_03270"/>
<dbReference type="Proteomes" id="UP000011721">
    <property type="component" value="Chromosome"/>
</dbReference>
<gene>
    <name evidence="2" type="ordered locus">UWK_03270</name>
</gene>
<evidence type="ECO:0000256" key="1">
    <source>
        <dbReference type="SAM" id="Phobius"/>
    </source>
</evidence>
<dbReference type="RefSeq" id="WP_015405481.1">
    <property type="nucleotide sequence ID" value="NC_020304.1"/>
</dbReference>
<name>M1PDY4_DESSD</name>